<feature type="transmembrane region" description="Helical" evidence="6">
    <location>
        <begin position="112"/>
        <end position="132"/>
    </location>
</feature>
<organism evidence="7 8">
    <name type="scientific">Virgibacillus necropolis</name>
    <dbReference type="NCBI Taxonomy" id="163877"/>
    <lineage>
        <taxon>Bacteria</taxon>
        <taxon>Bacillati</taxon>
        <taxon>Bacillota</taxon>
        <taxon>Bacilli</taxon>
        <taxon>Bacillales</taxon>
        <taxon>Bacillaceae</taxon>
        <taxon>Virgibacillus</taxon>
    </lineage>
</organism>
<keyword evidence="5 6" id="KW-0472">Membrane</keyword>
<evidence type="ECO:0000256" key="5">
    <source>
        <dbReference type="ARBA" id="ARBA00023136"/>
    </source>
</evidence>
<dbReference type="Pfam" id="PF02133">
    <property type="entry name" value="Transp_cyt_pur"/>
    <property type="match status" value="1"/>
</dbReference>
<evidence type="ECO:0000256" key="2">
    <source>
        <dbReference type="ARBA" id="ARBA00008974"/>
    </source>
</evidence>
<dbReference type="InterPro" id="IPR045225">
    <property type="entry name" value="Uracil/uridine/allantoin_perm"/>
</dbReference>
<dbReference type="InterPro" id="IPR001248">
    <property type="entry name" value="Pur-cyt_permease"/>
</dbReference>
<keyword evidence="3 6" id="KW-0812">Transmembrane</keyword>
<feature type="transmembrane region" description="Helical" evidence="6">
    <location>
        <begin position="72"/>
        <end position="91"/>
    </location>
</feature>
<dbReference type="PANTHER" id="PTHR30618:SF0">
    <property type="entry name" value="PURINE-URACIL PERMEASE NCS1"/>
    <property type="match status" value="1"/>
</dbReference>
<dbReference type="GO" id="GO:0015205">
    <property type="term" value="F:nucleobase transmembrane transporter activity"/>
    <property type="evidence" value="ECO:0007669"/>
    <property type="project" value="TreeGrafter"/>
</dbReference>
<proteinExistence type="inferred from homology"/>
<dbReference type="KEGG" id="vne:CFK40_10355"/>
<protein>
    <recommendedName>
        <fullName evidence="9">Allantoin permease</fullName>
    </recommendedName>
</protein>
<dbReference type="GO" id="GO:0005886">
    <property type="term" value="C:plasma membrane"/>
    <property type="evidence" value="ECO:0007669"/>
    <property type="project" value="TreeGrafter"/>
</dbReference>
<accession>A0A221MCK6</accession>
<reference evidence="7 8" key="1">
    <citation type="journal article" date="2003" name="Int. J. Syst. Evol. Microbiol.">
        <title>Virgibacillus carmonensis sp. nov., Virgibacillus necropolis sp. nov. and Virgibacillus picturae sp. nov., three novel species isolated from deteriorated mural paintings, transfer of the species of the genus salibacillus to Virgibacillus, as Virgibacillus marismortui comb. nov. and Virgibacillus salexigens comb. nov., and emended description of the genus Virgibacillus.</title>
        <authorList>
            <person name="Heyrman J."/>
            <person name="Logan N.A."/>
            <person name="Busse H.J."/>
            <person name="Balcaen A."/>
            <person name="Lebbe L."/>
            <person name="Rodriguez-Diaz M."/>
            <person name="Swings J."/>
            <person name="De Vos P."/>
        </authorList>
    </citation>
    <scope>NUCLEOTIDE SEQUENCE [LARGE SCALE GENOMIC DNA]</scope>
    <source>
        <strain evidence="7 8">LMG 19488</strain>
    </source>
</reference>
<feature type="transmembrane region" description="Helical" evidence="6">
    <location>
        <begin position="194"/>
        <end position="213"/>
    </location>
</feature>
<dbReference type="PANTHER" id="PTHR30618">
    <property type="entry name" value="NCS1 FAMILY PURINE/PYRIMIDINE TRANSPORTER"/>
    <property type="match status" value="1"/>
</dbReference>
<comment type="subcellular location">
    <subcellularLocation>
        <location evidence="1">Membrane</location>
        <topology evidence="1">Multi-pass membrane protein</topology>
    </subcellularLocation>
</comment>
<evidence type="ECO:0008006" key="9">
    <source>
        <dbReference type="Google" id="ProtNLM"/>
    </source>
</evidence>
<dbReference type="Gene3D" id="1.10.4160.10">
    <property type="entry name" value="Hydantoin permease"/>
    <property type="match status" value="1"/>
</dbReference>
<feature type="transmembrane region" description="Helical" evidence="6">
    <location>
        <begin position="6"/>
        <end position="24"/>
    </location>
</feature>
<evidence type="ECO:0000313" key="8">
    <source>
        <dbReference type="Proteomes" id="UP000204391"/>
    </source>
</evidence>
<dbReference type="AlphaFoldDB" id="A0A221MCK6"/>
<sequence length="274" mass="29966">MSGIRNISFLLFWCVNVGFIFGGMDLIGKIQKVLSFFIYVVFIGMAIWAVYLAGGIGPILNYTPKGIHGNTLLVLASSVAAIVATWAAPIVSIIDLPKMSRKLSDQAIGQPIGLIITFLLFAIASIAIIVGSEIAFGTPIWNIVDVINRFDSTFAIAGVVLVICLSTISANLVGNLIPAGYQLVSLSQLFNKELHFKTGAIIAAVIALFLFPWKLMENATSIYAFLNFVGAILGPVTGIMMADYYFIRQRQFNLNTLYEPKSDYYFLKGFNVRL</sequence>
<evidence type="ECO:0000256" key="3">
    <source>
        <dbReference type="ARBA" id="ARBA00022692"/>
    </source>
</evidence>
<comment type="similarity">
    <text evidence="2">Belongs to the purine-cytosine permease (2.A.39) family.</text>
</comment>
<keyword evidence="4 6" id="KW-1133">Transmembrane helix</keyword>
<evidence type="ECO:0000256" key="6">
    <source>
        <dbReference type="SAM" id="Phobius"/>
    </source>
</evidence>
<dbReference type="EMBL" id="CP022437">
    <property type="protein sequence ID" value="ASN05385.1"/>
    <property type="molecule type" value="Genomic_DNA"/>
</dbReference>
<dbReference type="Proteomes" id="UP000204391">
    <property type="component" value="Chromosome"/>
</dbReference>
<keyword evidence="8" id="KW-1185">Reference proteome</keyword>
<evidence type="ECO:0000313" key="7">
    <source>
        <dbReference type="EMBL" id="ASN05385.1"/>
    </source>
</evidence>
<feature type="transmembrane region" description="Helical" evidence="6">
    <location>
        <begin position="225"/>
        <end position="247"/>
    </location>
</feature>
<name>A0A221MCK6_9BACI</name>
<gene>
    <name evidence="7" type="ORF">CFK40_10355</name>
</gene>
<feature type="transmembrane region" description="Helical" evidence="6">
    <location>
        <begin position="152"/>
        <end position="173"/>
    </location>
</feature>
<feature type="transmembrane region" description="Helical" evidence="6">
    <location>
        <begin position="36"/>
        <end position="60"/>
    </location>
</feature>
<evidence type="ECO:0000256" key="4">
    <source>
        <dbReference type="ARBA" id="ARBA00022989"/>
    </source>
</evidence>
<evidence type="ECO:0000256" key="1">
    <source>
        <dbReference type="ARBA" id="ARBA00004141"/>
    </source>
</evidence>